<feature type="region of interest" description="Disordered" evidence="1">
    <location>
        <begin position="93"/>
        <end position="157"/>
    </location>
</feature>
<evidence type="ECO:0000313" key="4">
    <source>
        <dbReference type="Proteomes" id="UP000800036"/>
    </source>
</evidence>
<dbReference type="GO" id="GO:0003676">
    <property type="term" value="F:nucleic acid binding"/>
    <property type="evidence" value="ECO:0007669"/>
    <property type="project" value="InterPro"/>
</dbReference>
<evidence type="ECO:0000256" key="1">
    <source>
        <dbReference type="SAM" id="MobiDB-lite"/>
    </source>
</evidence>
<protein>
    <recommendedName>
        <fullName evidence="2">G-patch domain-containing protein</fullName>
    </recommendedName>
</protein>
<dbReference type="PROSITE" id="PS50174">
    <property type="entry name" value="G_PATCH"/>
    <property type="match status" value="1"/>
</dbReference>
<sequence>MSGFAAKMMATIGYIVGQGLGKQGEGILAPVEATTIASKQFGFGYTETFRPHAAATEEVNTPKVDSSTAMRIRIHNSLPEHIAKISAITIQEAQSKTSSAKPTTPHTSSSRQRRTPRLRYHSTVKNKTTVPTSQSSSSAKKTYPKTRDTSSPMTHQINKIQATALYVSRA</sequence>
<accession>A0A6A5UYQ2</accession>
<feature type="compositionally biased region" description="Polar residues" evidence="1">
    <location>
        <begin position="93"/>
        <end position="110"/>
    </location>
</feature>
<dbReference type="Proteomes" id="UP000800036">
    <property type="component" value="Unassembled WGS sequence"/>
</dbReference>
<dbReference type="AlphaFoldDB" id="A0A6A5UYQ2"/>
<organism evidence="3 4">
    <name type="scientific">Bimuria novae-zelandiae CBS 107.79</name>
    <dbReference type="NCBI Taxonomy" id="1447943"/>
    <lineage>
        <taxon>Eukaryota</taxon>
        <taxon>Fungi</taxon>
        <taxon>Dikarya</taxon>
        <taxon>Ascomycota</taxon>
        <taxon>Pezizomycotina</taxon>
        <taxon>Dothideomycetes</taxon>
        <taxon>Pleosporomycetidae</taxon>
        <taxon>Pleosporales</taxon>
        <taxon>Massarineae</taxon>
        <taxon>Didymosphaeriaceae</taxon>
        <taxon>Bimuria</taxon>
    </lineage>
</organism>
<evidence type="ECO:0000313" key="3">
    <source>
        <dbReference type="EMBL" id="KAF1968952.1"/>
    </source>
</evidence>
<feature type="compositionally biased region" description="Basic residues" evidence="1">
    <location>
        <begin position="111"/>
        <end position="124"/>
    </location>
</feature>
<feature type="compositionally biased region" description="Polar residues" evidence="1">
    <location>
        <begin position="125"/>
        <end position="140"/>
    </location>
</feature>
<dbReference type="SMART" id="SM00443">
    <property type="entry name" value="G_patch"/>
    <property type="match status" value="1"/>
</dbReference>
<evidence type="ECO:0000259" key="2">
    <source>
        <dbReference type="PROSITE" id="PS50174"/>
    </source>
</evidence>
<gene>
    <name evidence="3" type="ORF">BU23DRAFT_557978</name>
</gene>
<name>A0A6A5UYQ2_9PLEO</name>
<dbReference type="Pfam" id="PF01585">
    <property type="entry name" value="G-patch"/>
    <property type="match status" value="1"/>
</dbReference>
<feature type="domain" description="G-patch" evidence="2">
    <location>
        <begin position="1"/>
        <end position="48"/>
    </location>
</feature>
<reference evidence="3" key="1">
    <citation type="journal article" date="2020" name="Stud. Mycol.">
        <title>101 Dothideomycetes genomes: a test case for predicting lifestyles and emergence of pathogens.</title>
        <authorList>
            <person name="Haridas S."/>
            <person name="Albert R."/>
            <person name="Binder M."/>
            <person name="Bloem J."/>
            <person name="Labutti K."/>
            <person name="Salamov A."/>
            <person name="Andreopoulos B."/>
            <person name="Baker S."/>
            <person name="Barry K."/>
            <person name="Bills G."/>
            <person name="Bluhm B."/>
            <person name="Cannon C."/>
            <person name="Castanera R."/>
            <person name="Culley D."/>
            <person name="Daum C."/>
            <person name="Ezra D."/>
            <person name="Gonzalez J."/>
            <person name="Henrissat B."/>
            <person name="Kuo A."/>
            <person name="Liang C."/>
            <person name="Lipzen A."/>
            <person name="Lutzoni F."/>
            <person name="Magnuson J."/>
            <person name="Mondo S."/>
            <person name="Nolan M."/>
            <person name="Ohm R."/>
            <person name="Pangilinan J."/>
            <person name="Park H.-J."/>
            <person name="Ramirez L."/>
            <person name="Alfaro M."/>
            <person name="Sun H."/>
            <person name="Tritt A."/>
            <person name="Yoshinaga Y."/>
            <person name="Zwiers L.-H."/>
            <person name="Turgeon B."/>
            <person name="Goodwin S."/>
            <person name="Spatafora J."/>
            <person name="Crous P."/>
            <person name="Grigoriev I."/>
        </authorList>
    </citation>
    <scope>NUCLEOTIDE SEQUENCE</scope>
    <source>
        <strain evidence="3">CBS 107.79</strain>
    </source>
</reference>
<dbReference type="EMBL" id="ML976714">
    <property type="protein sequence ID" value="KAF1968952.1"/>
    <property type="molecule type" value="Genomic_DNA"/>
</dbReference>
<dbReference type="OrthoDB" id="4822at2759"/>
<keyword evidence="4" id="KW-1185">Reference proteome</keyword>
<proteinExistence type="predicted"/>
<dbReference type="InterPro" id="IPR000467">
    <property type="entry name" value="G_patch_dom"/>
</dbReference>